<dbReference type="Proteomes" id="UP001443914">
    <property type="component" value="Unassembled WGS sequence"/>
</dbReference>
<dbReference type="PROSITE" id="PS50016">
    <property type="entry name" value="ZF_PHD_2"/>
    <property type="match status" value="1"/>
</dbReference>
<keyword evidence="5" id="KW-0539">Nucleus</keyword>
<dbReference type="SMART" id="SM00571">
    <property type="entry name" value="DDT"/>
    <property type="match status" value="1"/>
</dbReference>
<feature type="domain" description="DDT" evidence="9">
    <location>
        <begin position="359"/>
        <end position="419"/>
    </location>
</feature>
<dbReference type="InterPro" id="IPR019786">
    <property type="entry name" value="Zinc_finger_PHD-type_CS"/>
</dbReference>
<dbReference type="InterPro" id="IPR019787">
    <property type="entry name" value="Znf_PHD-finger"/>
</dbReference>
<evidence type="ECO:0000256" key="6">
    <source>
        <dbReference type="PROSITE-ProRule" id="PRU00146"/>
    </source>
</evidence>
<feature type="compositionally biased region" description="Basic and acidic residues" evidence="7">
    <location>
        <begin position="1555"/>
        <end position="1564"/>
    </location>
</feature>
<dbReference type="SMART" id="SM00249">
    <property type="entry name" value="PHD"/>
    <property type="match status" value="2"/>
</dbReference>
<comment type="caution">
    <text evidence="10">The sequence shown here is derived from an EMBL/GenBank/DDBJ whole genome shotgun (WGS) entry which is preliminary data.</text>
</comment>
<dbReference type="EMBL" id="JBDFQZ010000009">
    <property type="protein sequence ID" value="KAK9692306.1"/>
    <property type="molecule type" value="Genomic_DNA"/>
</dbReference>
<dbReference type="PROSITE" id="PS50827">
    <property type="entry name" value="DDT"/>
    <property type="match status" value="1"/>
</dbReference>
<feature type="region of interest" description="Disordered" evidence="7">
    <location>
        <begin position="758"/>
        <end position="784"/>
    </location>
</feature>
<keyword evidence="4" id="KW-0862">Zinc</keyword>
<dbReference type="PANTHER" id="PTHR46508">
    <property type="entry name" value="PHD FINGER FAMILY PROTEIN"/>
    <property type="match status" value="1"/>
</dbReference>
<dbReference type="CDD" id="cd20401">
    <property type="entry name" value="Tudor_AtPTM-like"/>
    <property type="match status" value="1"/>
</dbReference>
<feature type="domain" description="PHD-type" evidence="8">
    <location>
        <begin position="553"/>
        <end position="600"/>
    </location>
</feature>
<dbReference type="InterPro" id="IPR047365">
    <property type="entry name" value="Tudor_AtPTM-like"/>
</dbReference>
<reference evidence="10" key="1">
    <citation type="submission" date="2024-03" db="EMBL/GenBank/DDBJ databases">
        <title>WGS assembly of Saponaria officinalis var. Norfolk2.</title>
        <authorList>
            <person name="Jenkins J."/>
            <person name="Shu S."/>
            <person name="Grimwood J."/>
            <person name="Barry K."/>
            <person name="Goodstein D."/>
            <person name="Schmutz J."/>
            <person name="Leebens-Mack J."/>
            <person name="Osbourn A."/>
        </authorList>
    </citation>
    <scope>NUCLEOTIDE SEQUENCE [LARGE SCALE GENOMIC DNA]</scope>
    <source>
        <strain evidence="10">JIC</strain>
    </source>
</reference>
<evidence type="ECO:0000256" key="3">
    <source>
        <dbReference type="ARBA" id="ARBA00022771"/>
    </source>
</evidence>
<dbReference type="InterPro" id="IPR011011">
    <property type="entry name" value="Znf_FYVE_PHD"/>
</dbReference>
<evidence type="ECO:0000256" key="2">
    <source>
        <dbReference type="ARBA" id="ARBA00022723"/>
    </source>
</evidence>
<proteinExistence type="predicted"/>
<feature type="region of interest" description="Disordered" evidence="7">
    <location>
        <begin position="172"/>
        <end position="193"/>
    </location>
</feature>
<keyword evidence="3 6" id="KW-0863">Zinc-finger</keyword>
<dbReference type="Pfam" id="PF21743">
    <property type="entry name" value="PTM_DIR17_Tudor"/>
    <property type="match status" value="1"/>
</dbReference>
<feature type="region of interest" description="Disordered" evidence="7">
    <location>
        <begin position="1380"/>
        <end position="1407"/>
    </location>
</feature>
<accession>A0AAW1IQU9</accession>
<dbReference type="Pfam" id="PF24294">
    <property type="entry name" value="Chromo_PTM"/>
    <property type="match status" value="1"/>
</dbReference>
<evidence type="ECO:0000256" key="7">
    <source>
        <dbReference type="SAM" id="MobiDB-lite"/>
    </source>
</evidence>
<feature type="region of interest" description="Disordered" evidence="7">
    <location>
        <begin position="309"/>
        <end position="331"/>
    </location>
</feature>
<keyword evidence="11" id="KW-1185">Reference proteome</keyword>
<dbReference type="PANTHER" id="PTHR46508:SF5">
    <property type="entry name" value="PHD-FINGER AND DNA BINDING DOMAIN-CONTAINING PROTEIN"/>
    <property type="match status" value="1"/>
</dbReference>
<feature type="compositionally biased region" description="Gly residues" evidence="7">
    <location>
        <begin position="225"/>
        <end position="235"/>
    </location>
</feature>
<evidence type="ECO:0000313" key="10">
    <source>
        <dbReference type="EMBL" id="KAK9692306.1"/>
    </source>
</evidence>
<dbReference type="InterPro" id="IPR001965">
    <property type="entry name" value="Znf_PHD"/>
</dbReference>
<keyword evidence="2" id="KW-0479">Metal-binding</keyword>
<feature type="region of interest" description="Disordered" evidence="7">
    <location>
        <begin position="1534"/>
        <end position="1577"/>
    </location>
</feature>
<feature type="region of interest" description="Disordered" evidence="7">
    <location>
        <begin position="734"/>
        <end position="753"/>
    </location>
</feature>
<dbReference type="Pfam" id="PF00628">
    <property type="entry name" value="PHD"/>
    <property type="match status" value="1"/>
</dbReference>
<feature type="region of interest" description="Disordered" evidence="7">
    <location>
        <begin position="225"/>
        <end position="278"/>
    </location>
</feature>
<dbReference type="SUPFAM" id="SSF57903">
    <property type="entry name" value="FYVE/PHD zinc finger"/>
    <property type="match status" value="3"/>
</dbReference>
<dbReference type="InterPro" id="IPR056618">
    <property type="entry name" value="Chromo_PTM"/>
</dbReference>
<dbReference type="InterPro" id="IPR018501">
    <property type="entry name" value="DDT_dom"/>
</dbReference>
<dbReference type="Gene3D" id="3.30.40.10">
    <property type="entry name" value="Zinc/RING finger domain, C3HC4 (zinc finger)"/>
    <property type="match status" value="2"/>
</dbReference>
<evidence type="ECO:0000259" key="9">
    <source>
        <dbReference type="PROSITE" id="PS50827"/>
    </source>
</evidence>
<organism evidence="10 11">
    <name type="scientific">Saponaria officinalis</name>
    <name type="common">Common soapwort</name>
    <name type="synonym">Lychnis saponaria</name>
    <dbReference type="NCBI Taxonomy" id="3572"/>
    <lineage>
        <taxon>Eukaryota</taxon>
        <taxon>Viridiplantae</taxon>
        <taxon>Streptophyta</taxon>
        <taxon>Embryophyta</taxon>
        <taxon>Tracheophyta</taxon>
        <taxon>Spermatophyta</taxon>
        <taxon>Magnoliopsida</taxon>
        <taxon>eudicotyledons</taxon>
        <taxon>Gunneridae</taxon>
        <taxon>Pentapetalae</taxon>
        <taxon>Caryophyllales</taxon>
        <taxon>Caryophyllaceae</taxon>
        <taxon>Caryophylleae</taxon>
        <taxon>Saponaria</taxon>
    </lineage>
</organism>
<name>A0AAW1IQU9_SAPOF</name>
<evidence type="ECO:0000256" key="5">
    <source>
        <dbReference type="ARBA" id="ARBA00023242"/>
    </source>
</evidence>
<evidence type="ECO:0000259" key="8">
    <source>
        <dbReference type="PROSITE" id="PS50016"/>
    </source>
</evidence>
<evidence type="ECO:0000256" key="4">
    <source>
        <dbReference type="ARBA" id="ARBA00022833"/>
    </source>
</evidence>
<dbReference type="GO" id="GO:0008270">
    <property type="term" value="F:zinc ion binding"/>
    <property type="evidence" value="ECO:0007669"/>
    <property type="project" value="UniProtKB-KW"/>
</dbReference>
<feature type="compositionally biased region" description="Polar residues" evidence="7">
    <location>
        <begin position="734"/>
        <end position="743"/>
    </location>
</feature>
<dbReference type="Pfam" id="PF02791">
    <property type="entry name" value="DDT"/>
    <property type="match status" value="1"/>
</dbReference>
<comment type="subcellular location">
    <subcellularLocation>
        <location evidence="1">Nucleus</location>
    </subcellularLocation>
</comment>
<protein>
    <submittedName>
        <fullName evidence="10">Uncharacterized protein</fullName>
    </submittedName>
</protein>
<sequence length="1577" mass="175882">MEFVGKTVSKEFQGFGVFEGVIESYDSSTGFYRILYEDGDFEEIDSYEVSRLLSNSSNLGSISAKMAGKSKRRRRNCVRDPGKFDDDVSLHENLVIESQLGQNLENNADLIANANANLNANGAVNVDDCVAGDVNSGGGLDLNRGFPIDEVYENGAVLGCIDLNVSVENGEVDENVPNGEKVGSLDGLSGEEGKKERGFDLNLGFDDEGANGTSVSMDVEVSVGSGEGSGNGTIGQVGLSNADGEANDGQFERAVSEDGTPARSEDVNSVRRKRRKVRNTLSEPVLRRSARRAKAAAFAEDTEPSAMVEDGVNGMSVSGSTEESEEKPAVRRVKKIVEHEVPPTKIDLPSSSAIFNLEGIPVVDLFSVYSCLRSFSTLLYLSPFELEDFVAALKSKVSNPLIDCIHVSVLRTLRIHLEALANEGCESASTCLRNLNWDLLDEITWPVFMVEYLLIHGSSLKTGFSLNQLKLFDGGYYKQPEDVKIELLRCLCDDVVEVEIIRSEINRRRIMTEGNTEVDRTINGDTYGKRKISTDASGDFHLSEDMEDADGNSDECRLCKMDGNLICCDGCPAAYHSKCVGIVSSLLPEGDWYCPECAISRRSGGFKPQKSSQGAKLLGIDPCSRLFFSCFDYLLVSDSYDTDASFSYYHKDDLKTVVQLLESSRITYGSILSAIFQHWVIPTAKDEDSMARNLKSSINGCLSHLGIEGSESPNSLTEKSLKNSEEPDEVVLQTNEVLQNSDRPPSDVIARGTLAKRISASKRKKKDSVSKQSGSSNLKEKEDDGLQGVSGYSYVDSYKFGRTAASVVEELLNKPSDKVNVNIVKTQEEIISIQLKIIMRKSTKFCWDTIQQLNEERQKEKCGWCYCCRFPVEDKDCLFSIKNSSIPETLKADIDGILSERSNKGHLVDVICYIIYMEERLRGLLLGPWLSPQYSDLWRKRVLQASDVSSLKHPLLMLESNLHPLVLTTEWSKHVDSAATMGSATHFVSKSRVNSKNGISKKKGKYAEIETKSSNAGSGLSLFWWRGGWTSRRLFNCKVIPHSAALKAARKGGAMKIPDLLYSDSLDNTKRSKFVAWRAAVEASRSIEQLALQVRELDLLIRWDDIENTVPQFLLDKETAKSLRLFKKAIIRRKCVEGTTVKYLLDFGKRRNIPEVVIKHGLKLEDSDSERKKYWLIESYVPLYLIKIFEERRSIRKASNTKPSVVRKGGKETRKIFEEKGFEYLFARAAMAKNYQCGHCNKNVSTSEAVNCQLCNGIFHKKHVTKSSEGFTCYKCRGGKQLKSETRGRKKLGKLLRGKKLKVGRKPMSKAKLNKDGKTVHQYRRTSLRNAKKVHNYSEQDAEILNDHQQPSSMKNTNVSADVTLRRSARTAKTVTVKPDVLVGAKKRKRNKNSNSPLKRTPKTPVLKKRRTRVLHSFWINGLQLSRKPKDERVTNFKRKRLCVAFESSGGTSDQPKCSLCLEQEFKPSLMYLACDICEAWFHGEAFGLNRRNIKSIMGFKCHECRETNAPSCPFAGKLRDNVATSVEAIVTRTEEDKSEKYHSSESSPGLPDLSRQKTDEISSHNKAAPPVDSKFD</sequence>
<feature type="region of interest" description="Disordered" evidence="7">
    <location>
        <begin position="709"/>
        <end position="728"/>
    </location>
</feature>
<feature type="compositionally biased region" description="Basic and acidic residues" evidence="7">
    <location>
        <begin position="1534"/>
        <end position="1544"/>
    </location>
</feature>
<dbReference type="InterPro" id="IPR013083">
    <property type="entry name" value="Znf_RING/FYVE/PHD"/>
</dbReference>
<evidence type="ECO:0000256" key="1">
    <source>
        <dbReference type="ARBA" id="ARBA00004123"/>
    </source>
</evidence>
<evidence type="ECO:0000313" key="11">
    <source>
        <dbReference type="Proteomes" id="UP001443914"/>
    </source>
</evidence>
<dbReference type="CDD" id="cd15532">
    <property type="entry name" value="PHD2_CHD_II"/>
    <property type="match status" value="1"/>
</dbReference>
<dbReference type="PROSITE" id="PS01359">
    <property type="entry name" value="ZF_PHD_1"/>
    <property type="match status" value="1"/>
</dbReference>
<gene>
    <name evidence="10" type="ORF">RND81_09G255100</name>
</gene>
<dbReference type="GO" id="GO:0005634">
    <property type="term" value="C:nucleus"/>
    <property type="evidence" value="ECO:0007669"/>
    <property type="project" value="UniProtKB-SubCell"/>
</dbReference>